<dbReference type="InterPro" id="IPR002528">
    <property type="entry name" value="MATE_fam"/>
</dbReference>
<name>A0AAE3KKI1_9CYAN</name>
<accession>A0AAE3KKI1</accession>
<keyword evidence="4 6" id="KW-1133">Transmembrane helix</keyword>
<reference evidence="7" key="1">
    <citation type="submission" date="2022-06" db="EMBL/GenBank/DDBJ databases">
        <title>New cyanobacteria of genus Symplocastrum in benthos of Lake Baikal.</title>
        <authorList>
            <person name="Sorokovikova E."/>
            <person name="Tikhonova I."/>
            <person name="Krasnopeev A."/>
            <person name="Evseev P."/>
            <person name="Gladkikh A."/>
            <person name="Belykh O."/>
        </authorList>
    </citation>
    <scope>NUCLEOTIDE SEQUENCE</scope>
    <source>
        <strain evidence="7">BBK-W-15</strain>
    </source>
</reference>
<feature type="transmembrane region" description="Helical" evidence="6">
    <location>
        <begin position="314"/>
        <end position="336"/>
    </location>
</feature>
<feature type="transmembrane region" description="Helical" evidence="6">
    <location>
        <begin position="89"/>
        <end position="112"/>
    </location>
</feature>
<feature type="transmembrane region" description="Helical" evidence="6">
    <location>
        <begin position="132"/>
        <end position="158"/>
    </location>
</feature>
<feature type="transmembrane region" description="Helical" evidence="6">
    <location>
        <begin position="356"/>
        <end position="378"/>
    </location>
</feature>
<dbReference type="InterPro" id="IPR044644">
    <property type="entry name" value="DinF-like"/>
</dbReference>
<dbReference type="EMBL" id="JAMZMM010000006">
    <property type="protein sequence ID" value="MCP2727109.1"/>
    <property type="molecule type" value="Genomic_DNA"/>
</dbReference>
<evidence type="ECO:0000256" key="6">
    <source>
        <dbReference type="SAM" id="Phobius"/>
    </source>
</evidence>
<feature type="transmembrane region" description="Helical" evidence="6">
    <location>
        <begin position="276"/>
        <end position="294"/>
    </location>
</feature>
<organism evidence="7 8">
    <name type="scientific">Limnofasciculus baicalensis BBK-W-15</name>
    <dbReference type="NCBI Taxonomy" id="2699891"/>
    <lineage>
        <taxon>Bacteria</taxon>
        <taxon>Bacillati</taxon>
        <taxon>Cyanobacteriota</taxon>
        <taxon>Cyanophyceae</taxon>
        <taxon>Coleofasciculales</taxon>
        <taxon>Coleofasciculaceae</taxon>
        <taxon>Limnofasciculus</taxon>
        <taxon>Limnofasciculus baicalensis</taxon>
    </lineage>
</organism>
<dbReference type="AlphaFoldDB" id="A0AAE3KKI1"/>
<feature type="transmembrane region" description="Helical" evidence="6">
    <location>
        <begin position="390"/>
        <end position="409"/>
    </location>
</feature>
<dbReference type="GO" id="GO:0005886">
    <property type="term" value="C:plasma membrane"/>
    <property type="evidence" value="ECO:0007669"/>
    <property type="project" value="TreeGrafter"/>
</dbReference>
<keyword evidence="8" id="KW-1185">Reference proteome</keyword>
<dbReference type="PANTHER" id="PTHR42893:SF46">
    <property type="entry name" value="PROTEIN DETOXIFICATION 44, CHLOROPLASTIC"/>
    <property type="match status" value="1"/>
</dbReference>
<evidence type="ECO:0000256" key="3">
    <source>
        <dbReference type="ARBA" id="ARBA00022692"/>
    </source>
</evidence>
<dbReference type="NCBIfam" id="TIGR00797">
    <property type="entry name" value="matE"/>
    <property type="match status" value="1"/>
</dbReference>
<protein>
    <submittedName>
        <fullName evidence="7">MATE family efflux transporter</fullName>
    </submittedName>
</protein>
<dbReference type="NCBIfam" id="NF041358">
    <property type="entry name" value="GntT_guanitoxin"/>
    <property type="match status" value="1"/>
</dbReference>
<feature type="transmembrane region" description="Helical" evidence="6">
    <location>
        <begin position="20"/>
        <end position="40"/>
    </location>
</feature>
<evidence type="ECO:0000256" key="1">
    <source>
        <dbReference type="ARBA" id="ARBA00004141"/>
    </source>
</evidence>
<dbReference type="Pfam" id="PF01554">
    <property type="entry name" value="MatE"/>
    <property type="match status" value="2"/>
</dbReference>
<dbReference type="GO" id="GO:0015297">
    <property type="term" value="F:antiporter activity"/>
    <property type="evidence" value="ECO:0007669"/>
    <property type="project" value="InterPro"/>
</dbReference>
<comment type="caution">
    <text evidence="7">The sequence shown here is derived from an EMBL/GenBank/DDBJ whole genome shotgun (WGS) entry which is preliminary data.</text>
</comment>
<dbReference type="PANTHER" id="PTHR42893">
    <property type="entry name" value="PROTEIN DETOXIFICATION 44, CHLOROPLASTIC-RELATED"/>
    <property type="match status" value="1"/>
</dbReference>
<evidence type="ECO:0000256" key="5">
    <source>
        <dbReference type="ARBA" id="ARBA00023136"/>
    </source>
</evidence>
<feature type="transmembrane region" description="Helical" evidence="6">
    <location>
        <begin position="195"/>
        <end position="217"/>
    </location>
</feature>
<evidence type="ECO:0000256" key="2">
    <source>
        <dbReference type="ARBA" id="ARBA00010199"/>
    </source>
</evidence>
<feature type="transmembrane region" description="Helical" evidence="6">
    <location>
        <begin position="415"/>
        <end position="434"/>
    </location>
</feature>
<evidence type="ECO:0000313" key="8">
    <source>
        <dbReference type="Proteomes" id="UP001204953"/>
    </source>
</evidence>
<dbReference type="GO" id="GO:0042910">
    <property type="term" value="F:xenobiotic transmembrane transporter activity"/>
    <property type="evidence" value="ECO:0007669"/>
    <property type="project" value="InterPro"/>
</dbReference>
<dbReference type="CDD" id="cd13136">
    <property type="entry name" value="MATE_DinF_like"/>
    <property type="match status" value="1"/>
</dbReference>
<evidence type="ECO:0000313" key="7">
    <source>
        <dbReference type="EMBL" id="MCP2727109.1"/>
    </source>
</evidence>
<feature type="transmembrane region" description="Helical" evidence="6">
    <location>
        <begin position="46"/>
        <end position="69"/>
    </location>
</feature>
<comment type="similarity">
    <text evidence="2">Belongs to the multi antimicrobial extrusion (MATE) (TC 2.A.66.1) family.</text>
</comment>
<keyword evidence="5 6" id="KW-0472">Membrane</keyword>
<dbReference type="Proteomes" id="UP001204953">
    <property type="component" value="Unassembled WGS sequence"/>
</dbReference>
<feature type="transmembrane region" description="Helical" evidence="6">
    <location>
        <begin position="165"/>
        <end position="189"/>
    </location>
</feature>
<feature type="transmembrane region" description="Helical" evidence="6">
    <location>
        <begin position="245"/>
        <end position="264"/>
    </location>
</feature>
<sequence length="474" mass="51535">MKLTLPSQYDFIPRFSRLAFASIISNIMVPISGLVDSAFLGHLPDISQLAGVILAAILFEYLYRVLNFLRSSTNGMTAIAVGKNNSKEILLVFLRNAFIALALGALILMLQYPLQKLGFTLLSGTPDVKAAGIAYFNARIWAAPAVLINFVMIGWFLGKEMGSKILLLSMAGYLTNMVLDYLMIVQWGWESFGAGLATAISQYAALLVGLIFVSLEIQWRDIPTVRRQVLSWQAFQATFAFNGDILIRTLVLVSALSIFTNLSAAMGTKTLAQNGLLLQILTLSHFGVQGIGFATQSFTGQFKGKGEYNKLRSLVGVAAISSLLFALPFALSAILFPHTIFSILTNHGEVIEDINLYTNWLIPLLVFNAIGLMLEGYFIGLTEGYAIRNAALIAMGVGFAPIATVAWYFQSNHLLWLAISLYMVMVAIVLGGLVPNTLRISIDEDIISSLPIKAESLAIALPTITATIEPTSTS</sequence>
<dbReference type="RefSeq" id="WP_254009927.1">
    <property type="nucleotide sequence ID" value="NZ_JAMZMM010000006.1"/>
</dbReference>
<evidence type="ECO:0000256" key="4">
    <source>
        <dbReference type="ARBA" id="ARBA00022989"/>
    </source>
</evidence>
<comment type="subcellular location">
    <subcellularLocation>
        <location evidence="1">Membrane</location>
        <topology evidence="1">Multi-pass membrane protein</topology>
    </subcellularLocation>
</comment>
<proteinExistence type="inferred from homology"/>
<keyword evidence="3 6" id="KW-0812">Transmembrane</keyword>
<gene>
    <name evidence="7" type="ORF">NJ959_01290</name>
</gene>